<reference evidence="2" key="1">
    <citation type="submission" date="2015-01" db="EMBL/GenBank/DDBJ databases">
        <authorList>
            <person name="Durling Mikael"/>
        </authorList>
    </citation>
    <scope>NUCLEOTIDE SEQUENCE</scope>
</reference>
<dbReference type="AlphaFoldDB" id="A0A0B7KD98"/>
<dbReference type="EMBL" id="CDPU01000035">
    <property type="protein sequence ID" value="CEO53432.1"/>
    <property type="molecule type" value="Genomic_DNA"/>
</dbReference>
<evidence type="ECO:0000256" key="1">
    <source>
        <dbReference type="SAM" id="MobiDB-lite"/>
    </source>
</evidence>
<feature type="non-terminal residue" evidence="2">
    <location>
        <position position="1"/>
    </location>
</feature>
<feature type="region of interest" description="Disordered" evidence="1">
    <location>
        <begin position="74"/>
        <end position="98"/>
    </location>
</feature>
<sequence>QEHHLTTLRGNSPTKLRLPATHYSNRRDKRIPLPFPDSRAKPIGPSWCTALPSGAPSAWPCASGRSASRCGLSSTRDPSGCTPCTRPAAPASGTGCRASTTSRRRCWRSARTSCWRRGRGRPRGTLRLWPRLELLYR</sequence>
<organism evidence="2">
    <name type="scientific">Bionectria ochroleuca</name>
    <name type="common">Gliocladium roseum</name>
    <dbReference type="NCBI Taxonomy" id="29856"/>
    <lineage>
        <taxon>Eukaryota</taxon>
        <taxon>Fungi</taxon>
        <taxon>Dikarya</taxon>
        <taxon>Ascomycota</taxon>
        <taxon>Pezizomycotina</taxon>
        <taxon>Sordariomycetes</taxon>
        <taxon>Hypocreomycetidae</taxon>
        <taxon>Hypocreales</taxon>
        <taxon>Bionectriaceae</taxon>
        <taxon>Clonostachys</taxon>
    </lineage>
</organism>
<proteinExistence type="predicted"/>
<name>A0A0B7KD98_BIOOC</name>
<evidence type="ECO:0000313" key="2">
    <source>
        <dbReference type="EMBL" id="CEO53432.1"/>
    </source>
</evidence>
<feature type="region of interest" description="Disordered" evidence="1">
    <location>
        <begin position="1"/>
        <end position="38"/>
    </location>
</feature>
<gene>
    <name evidence="2" type="ORF">BN869_000009490_1</name>
</gene>
<protein>
    <submittedName>
        <fullName evidence="2">Uncharacterized protein</fullName>
    </submittedName>
</protein>
<accession>A0A0B7KD98</accession>